<dbReference type="Gene3D" id="3.50.30.10">
    <property type="entry name" value="Phosphohistidine domain"/>
    <property type="match status" value="1"/>
</dbReference>
<name>A0A934K429_9BACT</name>
<dbReference type="RefSeq" id="WP_338201524.1">
    <property type="nucleotide sequence ID" value="NZ_JAEKNR010000113.1"/>
</dbReference>
<feature type="region of interest" description="Disordered" evidence="1">
    <location>
        <begin position="254"/>
        <end position="273"/>
    </location>
</feature>
<gene>
    <name evidence="3" type="ORF">JF922_10420</name>
</gene>
<proteinExistence type="predicted"/>
<evidence type="ECO:0000259" key="2">
    <source>
        <dbReference type="Pfam" id="PF00391"/>
    </source>
</evidence>
<sequence>MAAAPDFPVVWERPQDAELSWHLDTLHLGKPMPRLSFSFFGEAFVPGFQAARRLYGLKVGEVRLCLFNSYCYEAVTGMEPPPPPERDLEEAADAIGELWTQEVLPEVRRYLAALDAFDLQAAPDASLRAHLDHAWELTKRIWILHFLISYPYMLAISRFDDTYRDLFGPADRLASFKLLQGFDNERHRADRALWLASRSVQTSNAAELDTAAGALLPEQGHRGSDWMLDAPHWDEDQALLVDAIQGQIQVERDPEATREALEAERHSSAAGARRLLAEDTAATRERFERHLSAAQQAIVVQEDHSWWIDFRATHRLRRIVLEAGRRLVESEGLATPSDALHLSIDELRDAISDRGRLSAAALVSERKAEMARFALVAPPGQIGASPSAPGTPEVPEEAPDPVDRALDKYFGAPAEASGPREVRGNAASPGVGCGRARVVRSRREAGDIRRGEVLVTRAAGPDWTPLFSVVAAIVTEVGGVASHAAGVAREYGLPAVTGASRATELIEDGAIVEVDGGAGVVRILSPAQPRRAATVS</sequence>
<protein>
    <recommendedName>
        <fullName evidence="2">PEP-utilising enzyme mobile domain-containing protein</fullName>
    </recommendedName>
</protein>
<dbReference type="PANTHER" id="PTHR43615">
    <property type="entry name" value="PHOSPHOENOLPYRUVATE SYNTHASE-RELATED"/>
    <property type="match status" value="1"/>
</dbReference>
<dbReference type="Proteomes" id="UP000612893">
    <property type="component" value="Unassembled WGS sequence"/>
</dbReference>
<dbReference type="Pfam" id="PF00391">
    <property type="entry name" value="PEP-utilizers"/>
    <property type="match status" value="1"/>
</dbReference>
<feature type="domain" description="PEP-utilising enzyme mobile" evidence="2">
    <location>
        <begin position="449"/>
        <end position="519"/>
    </location>
</feature>
<keyword evidence="4" id="KW-1185">Reference proteome</keyword>
<dbReference type="PANTHER" id="PTHR43615:SF1">
    <property type="entry name" value="PPDK_N DOMAIN-CONTAINING PROTEIN"/>
    <property type="match status" value="1"/>
</dbReference>
<comment type="caution">
    <text evidence="3">The sequence shown here is derived from an EMBL/GenBank/DDBJ whole genome shotgun (WGS) entry which is preliminary data.</text>
</comment>
<evidence type="ECO:0000313" key="4">
    <source>
        <dbReference type="Proteomes" id="UP000612893"/>
    </source>
</evidence>
<evidence type="ECO:0000313" key="3">
    <source>
        <dbReference type="EMBL" id="MBJ7598484.1"/>
    </source>
</evidence>
<dbReference type="InterPro" id="IPR008279">
    <property type="entry name" value="PEP-util_enz_mobile_dom"/>
</dbReference>
<accession>A0A934K429</accession>
<dbReference type="SUPFAM" id="SSF52009">
    <property type="entry name" value="Phosphohistidine domain"/>
    <property type="match status" value="1"/>
</dbReference>
<dbReference type="InterPro" id="IPR051549">
    <property type="entry name" value="PEP_Utilizing_Enz"/>
</dbReference>
<dbReference type="AlphaFoldDB" id="A0A934K429"/>
<dbReference type="EMBL" id="JAEKNR010000113">
    <property type="protein sequence ID" value="MBJ7598484.1"/>
    <property type="molecule type" value="Genomic_DNA"/>
</dbReference>
<reference evidence="3" key="1">
    <citation type="submission" date="2020-10" db="EMBL/GenBank/DDBJ databases">
        <title>Ca. Dormibacterota MAGs.</title>
        <authorList>
            <person name="Montgomery K."/>
        </authorList>
    </citation>
    <scope>NUCLEOTIDE SEQUENCE [LARGE SCALE GENOMIC DNA]</scope>
    <source>
        <strain evidence="3">SC8812_S17_10</strain>
    </source>
</reference>
<dbReference type="InterPro" id="IPR036637">
    <property type="entry name" value="Phosphohistidine_dom_sf"/>
</dbReference>
<evidence type="ECO:0000256" key="1">
    <source>
        <dbReference type="SAM" id="MobiDB-lite"/>
    </source>
</evidence>
<feature type="compositionally biased region" description="Basic and acidic residues" evidence="1">
    <location>
        <begin position="254"/>
        <end position="267"/>
    </location>
</feature>
<organism evidence="3 4">
    <name type="scientific">Candidatus Nephthysia bennettiae</name>
    <dbReference type="NCBI Taxonomy" id="3127016"/>
    <lineage>
        <taxon>Bacteria</taxon>
        <taxon>Bacillati</taxon>
        <taxon>Candidatus Dormiibacterota</taxon>
        <taxon>Candidatus Dormibacteria</taxon>
        <taxon>Candidatus Dormibacterales</taxon>
        <taxon>Candidatus Dormibacteraceae</taxon>
        <taxon>Candidatus Nephthysia</taxon>
    </lineage>
</organism>